<dbReference type="AlphaFoldDB" id="A0A8H7A779"/>
<feature type="compositionally biased region" description="Basic residues" evidence="1">
    <location>
        <begin position="1"/>
        <end position="11"/>
    </location>
</feature>
<gene>
    <name evidence="2" type="ORF">GJ744_006432</name>
</gene>
<evidence type="ECO:0000313" key="3">
    <source>
        <dbReference type="Proteomes" id="UP000606974"/>
    </source>
</evidence>
<protein>
    <submittedName>
        <fullName evidence="2">Uncharacterized protein</fullName>
    </submittedName>
</protein>
<reference evidence="2" key="1">
    <citation type="submission" date="2020-02" db="EMBL/GenBank/DDBJ databases">
        <authorList>
            <person name="Palmer J.M."/>
        </authorList>
    </citation>
    <scope>NUCLEOTIDE SEQUENCE</scope>
    <source>
        <strain evidence="2">EPUS1.4</strain>
        <tissue evidence="2">Thallus</tissue>
    </source>
</reference>
<organism evidence="2 3">
    <name type="scientific">Endocarpon pusillum</name>
    <dbReference type="NCBI Taxonomy" id="364733"/>
    <lineage>
        <taxon>Eukaryota</taxon>
        <taxon>Fungi</taxon>
        <taxon>Dikarya</taxon>
        <taxon>Ascomycota</taxon>
        <taxon>Pezizomycotina</taxon>
        <taxon>Eurotiomycetes</taxon>
        <taxon>Chaetothyriomycetidae</taxon>
        <taxon>Verrucariales</taxon>
        <taxon>Verrucariaceae</taxon>
        <taxon>Endocarpon</taxon>
    </lineage>
</organism>
<feature type="region of interest" description="Disordered" evidence="1">
    <location>
        <begin position="1"/>
        <end position="22"/>
    </location>
</feature>
<proteinExistence type="predicted"/>
<evidence type="ECO:0000256" key="1">
    <source>
        <dbReference type="SAM" id="MobiDB-lite"/>
    </source>
</evidence>
<name>A0A8H7A779_9EURO</name>
<comment type="caution">
    <text evidence="2">The sequence shown here is derived from an EMBL/GenBank/DDBJ whole genome shotgun (WGS) entry which is preliminary data.</text>
</comment>
<evidence type="ECO:0000313" key="2">
    <source>
        <dbReference type="EMBL" id="KAF7502219.1"/>
    </source>
</evidence>
<accession>A0A8H7A779</accession>
<dbReference type="EMBL" id="JAACFV010000295">
    <property type="protein sequence ID" value="KAF7502219.1"/>
    <property type="molecule type" value="Genomic_DNA"/>
</dbReference>
<sequence>MKVSRRLKRKRDVFDSGPNARDSRPKVVAYRYFVPAVRSSAASCLWLTYKKAKRRSLSVGYPQPEF</sequence>
<dbReference type="Proteomes" id="UP000606974">
    <property type="component" value="Unassembled WGS sequence"/>
</dbReference>
<keyword evidence="3" id="KW-1185">Reference proteome</keyword>